<protein>
    <submittedName>
        <fullName evidence="1">Uncharacterized protein</fullName>
    </submittedName>
</protein>
<dbReference type="PATRIC" id="fig|1300222.3.peg.1661"/>
<comment type="caution">
    <text evidence="1">The sequence shown here is derived from an EMBL/GenBank/DDBJ whole genome shotgun (WGS) entry which is preliminary data.</text>
</comment>
<organism evidence="1 2">
    <name type="scientific">Brevibacillus borstelensis AK1</name>
    <dbReference type="NCBI Taxonomy" id="1300222"/>
    <lineage>
        <taxon>Bacteria</taxon>
        <taxon>Bacillati</taxon>
        <taxon>Bacillota</taxon>
        <taxon>Bacilli</taxon>
        <taxon>Bacillales</taxon>
        <taxon>Paenibacillaceae</taxon>
        <taxon>Brevibacillus</taxon>
    </lineage>
</organism>
<name>M8E0B0_9BACL</name>
<reference evidence="1 2" key="1">
    <citation type="submission" date="2013-03" db="EMBL/GenBank/DDBJ databases">
        <title>Assembly of a new bacterial strain Brevibacillus borstelensis AK1.</title>
        <authorList>
            <person name="Rajan I."/>
            <person name="PoliReddy D."/>
            <person name="Sugumar T."/>
            <person name="Rathinam K."/>
            <person name="Alqarawi S."/>
            <person name="Khalil A.B."/>
            <person name="Sivakumar N."/>
        </authorList>
    </citation>
    <scope>NUCLEOTIDE SEQUENCE [LARGE SCALE GENOMIC DNA]</scope>
    <source>
        <strain evidence="1 2">AK1</strain>
    </source>
</reference>
<gene>
    <name evidence="1" type="ORF">I532_08102</name>
</gene>
<evidence type="ECO:0000313" key="1">
    <source>
        <dbReference type="EMBL" id="EMT52726.1"/>
    </source>
</evidence>
<sequence>MKRFFTFLEWFLVICLGGQVLLLLIASFTVLFANADEIRSAKKEGTFYPGPGISQTYYNRELTVDGVRYDGSTLKVYMTSRGSGSASLPSFVNIASDTGQDLDVRSGGQSFSWFVSKGYYLIKEAPSDLQSIRIYAESYGQSFSFTVPLAKGGME</sequence>
<keyword evidence="2" id="KW-1185">Reference proteome</keyword>
<dbReference type="AlphaFoldDB" id="M8E0B0"/>
<proteinExistence type="predicted"/>
<evidence type="ECO:0000313" key="2">
    <source>
        <dbReference type="Proteomes" id="UP000012081"/>
    </source>
</evidence>
<dbReference type="OrthoDB" id="2620707at2"/>
<dbReference type="RefSeq" id="WP_003387528.1">
    <property type="nucleotide sequence ID" value="NZ_APBN01000003.1"/>
</dbReference>
<dbReference type="EMBL" id="APBN01000003">
    <property type="protein sequence ID" value="EMT52726.1"/>
    <property type="molecule type" value="Genomic_DNA"/>
</dbReference>
<accession>M8E0B0</accession>
<dbReference type="STRING" id="1300222.I532_08102"/>
<dbReference type="Proteomes" id="UP000012081">
    <property type="component" value="Unassembled WGS sequence"/>
</dbReference>